<dbReference type="PANTHER" id="PTHR47979">
    <property type="entry name" value="DRAB11-RELATED"/>
    <property type="match status" value="1"/>
</dbReference>
<protein>
    <submittedName>
        <fullName evidence="6">Rab gtpase 2b</fullName>
    </submittedName>
</protein>
<evidence type="ECO:0000256" key="1">
    <source>
        <dbReference type="ARBA" id="ARBA00004308"/>
    </source>
</evidence>
<evidence type="ECO:0000256" key="4">
    <source>
        <dbReference type="ARBA" id="ARBA00023136"/>
    </source>
</evidence>
<keyword evidence="7" id="KW-1185">Reference proteome</keyword>
<dbReference type="SUPFAM" id="SSF52540">
    <property type="entry name" value="P-loop containing nucleoside triphosphate hydrolases"/>
    <property type="match status" value="1"/>
</dbReference>
<proteinExistence type="inferred from homology"/>
<dbReference type="OMA" id="MAFCTED"/>
<dbReference type="AlphaFoldDB" id="A0A078A0F0"/>
<evidence type="ECO:0000313" key="6">
    <source>
        <dbReference type="EMBL" id="CDW75322.1"/>
    </source>
</evidence>
<gene>
    <name evidence="6" type="primary">Contig9053.g9686</name>
    <name evidence="6" type="ORF">STYLEM_4309</name>
</gene>
<dbReference type="SMART" id="SM00173">
    <property type="entry name" value="RAS"/>
    <property type="match status" value="1"/>
</dbReference>
<dbReference type="InterPro" id="IPR005225">
    <property type="entry name" value="Small_GTP-bd"/>
</dbReference>
<name>A0A078A0F0_STYLE</name>
<dbReference type="Pfam" id="PF00071">
    <property type="entry name" value="Ras"/>
    <property type="match status" value="1"/>
</dbReference>
<comment type="subcellular location">
    <subcellularLocation>
        <location evidence="1">Endomembrane system</location>
    </subcellularLocation>
</comment>
<dbReference type="InterPro" id="IPR027417">
    <property type="entry name" value="P-loop_NTPase"/>
</dbReference>
<dbReference type="PROSITE" id="PS51421">
    <property type="entry name" value="RAS"/>
    <property type="match status" value="1"/>
</dbReference>
<dbReference type="PRINTS" id="PR00449">
    <property type="entry name" value="RASTRNSFRMNG"/>
</dbReference>
<dbReference type="EMBL" id="CCKQ01004173">
    <property type="protein sequence ID" value="CDW75322.1"/>
    <property type="molecule type" value="Genomic_DNA"/>
</dbReference>
<dbReference type="SMART" id="SM00175">
    <property type="entry name" value="RAB"/>
    <property type="match status" value="1"/>
</dbReference>
<dbReference type="InterPro" id="IPR001806">
    <property type="entry name" value="Small_GTPase"/>
</dbReference>
<evidence type="ECO:0000313" key="7">
    <source>
        <dbReference type="Proteomes" id="UP000039865"/>
    </source>
</evidence>
<dbReference type="Proteomes" id="UP000039865">
    <property type="component" value="Unassembled WGS sequence"/>
</dbReference>
<organism evidence="6 7">
    <name type="scientific">Stylonychia lemnae</name>
    <name type="common">Ciliate</name>
    <dbReference type="NCBI Taxonomy" id="5949"/>
    <lineage>
        <taxon>Eukaryota</taxon>
        <taxon>Sar</taxon>
        <taxon>Alveolata</taxon>
        <taxon>Ciliophora</taxon>
        <taxon>Intramacronucleata</taxon>
        <taxon>Spirotrichea</taxon>
        <taxon>Stichotrichia</taxon>
        <taxon>Sporadotrichida</taxon>
        <taxon>Oxytrichidae</taxon>
        <taxon>Stylonychinae</taxon>
        <taxon>Stylonychia</taxon>
    </lineage>
</organism>
<dbReference type="SMART" id="SM00174">
    <property type="entry name" value="RHO"/>
    <property type="match status" value="1"/>
</dbReference>
<dbReference type="InterPro" id="IPR050209">
    <property type="entry name" value="Rab_GTPases_membrane_traffic"/>
</dbReference>
<dbReference type="SMART" id="SM00176">
    <property type="entry name" value="RAN"/>
    <property type="match status" value="1"/>
</dbReference>
<dbReference type="FunFam" id="3.40.50.300:FF:000586">
    <property type="entry name" value="Rab family GTPase"/>
    <property type="match status" value="1"/>
</dbReference>
<dbReference type="GO" id="GO:0005525">
    <property type="term" value="F:GTP binding"/>
    <property type="evidence" value="ECO:0007669"/>
    <property type="project" value="InterPro"/>
</dbReference>
<dbReference type="PROSITE" id="PS51419">
    <property type="entry name" value="RAB"/>
    <property type="match status" value="1"/>
</dbReference>
<reference evidence="6 7" key="1">
    <citation type="submission" date="2014-06" db="EMBL/GenBank/DDBJ databases">
        <authorList>
            <person name="Swart Estienne"/>
        </authorList>
    </citation>
    <scope>NUCLEOTIDE SEQUENCE [LARGE SCALE GENOMIC DNA]</scope>
    <source>
        <strain evidence="6 7">130c</strain>
    </source>
</reference>
<dbReference type="PROSITE" id="PS51420">
    <property type="entry name" value="RHO"/>
    <property type="match status" value="1"/>
</dbReference>
<dbReference type="GO" id="GO:0012505">
    <property type="term" value="C:endomembrane system"/>
    <property type="evidence" value="ECO:0007669"/>
    <property type="project" value="UniProtKB-SubCell"/>
</dbReference>
<comment type="similarity">
    <text evidence="2">Belongs to the small GTPase superfamily. Rab family.</text>
</comment>
<dbReference type="NCBIfam" id="TIGR00231">
    <property type="entry name" value="small_GTP"/>
    <property type="match status" value="1"/>
</dbReference>
<evidence type="ECO:0000256" key="5">
    <source>
        <dbReference type="SAM" id="MobiDB-lite"/>
    </source>
</evidence>
<sequence length="241" mass="27706">MENSQLDEINKIPYEVITDRSLSTQDHLFKLIIIGDTGVGKSCLMKRVMDNEFKTEHQVTIGVEFGSFGLKIDNKIIKLQIWDTAGQESFKSVTRIFYRGAHCVFLTYDVTRDETFINLLEWLKEIKQHASEDVRVYLIGNKAELEDQREVTFERAMEFAREQRIHKTFETSAKTGFNVEEVFSCVAKELYLQVKKEFEMQLATDTSTQKQSTDTNQPPKGKQLKADPKGKKGEKKKGGCC</sequence>
<accession>A0A078A0F0</accession>
<evidence type="ECO:0000256" key="3">
    <source>
        <dbReference type="ARBA" id="ARBA00022741"/>
    </source>
</evidence>
<dbReference type="OrthoDB" id="6232500at2759"/>
<keyword evidence="4" id="KW-0472">Membrane</keyword>
<feature type="compositionally biased region" description="Low complexity" evidence="5">
    <location>
        <begin position="204"/>
        <end position="215"/>
    </location>
</feature>
<dbReference type="Gene3D" id="3.40.50.300">
    <property type="entry name" value="P-loop containing nucleotide triphosphate hydrolases"/>
    <property type="match status" value="1"/>
</dbReference>
<dbReference type="CDD" id="cd00154">
    <property type="entry name" value="Rab"/>
    <property type="match status" value="1"/>
</dbReference>
<dbReference type="GO" id="GO:0003924">
    <property type="term" value="F:GTPase activity"/>
    <property type="evidence" value="ECO:0007669"/>
    <property type="project" value="InterPro"/>
</dbReference>
<evidence type="ECO:0000256" key="2">
    <source>
        <dbReference type="ARBA" id="ARBA00006270"/>
    </source>
</evidence>
<dbReference type="InParanoid" id="A0A078A0F0"/>
<keyword evidence="3" id="KW-0547">Nucleotide-binding</keyword>
<feature type="region of interest" description="Disordered" evidence="5">
    <location>
        <begin position="203"/>
        <end position="241"/>
    </location>
</feature>